<evidence type="ECO:0000256" key="4">
    <source>
        <dbReference type="ARBA" id="ARBA00023002"/>
    </source>
</evidence>
<dbReference type="SUPFAM" id="SSF54373">
    <property type="entry name" value="FAD-linked reductases, C-terminal domain"/>
    <property type="match status" value="1"/>
</dbReference>
<evidence type="ECO:0000259" key="6">
    <source>
        <dbReference type="Pfam" id="PF07976"/>
    </source>
</evidence>
<name>A0A1C7LM66_GRIFR</name>
<comment type="caution">
    <text evidence="7">The sequence shown here is derived from an EMBL/GenBank/DDBJ whole genome shotgun (WGS) entry which is preliminary data.</text>
</comment>
<keyword evidence="2" id="KW-0285">Flavoprotein</keyword>
<dbReference type="OMA" id="TWPTLYD"/>
<dbReference type="PRINTS" id="PR00420">
    <property type="entry name" value="RNGMNOXGNASE"/>
</dbReference>
<dbReference type="OrthoDB" id="1716816at2759"/>
<gene>
    <name evidence="7" type="primary">PH2M_1</name>
    <name evidence="7" type="ORF">A0H81_14100</name>
</gene>
<evidence type="ECO:0000256" key="1">
    <source>
        <dbReference type="ARBA" id="ARBA00007801"/>
    </source>
</evidence>
<dbReference type="PANTHER" id="PTHR43004">
    <property type="entry name" value="TRK SYSTEM POTASSIUM UPTAKE PROTEIN"/>
    <property type="match status" value="1"/>
</dbReference>
<keyword evidence="4" id="KW-0560">Oxidoreductase</keyword>
<protein>
    <submittedName>
        <fullName evidence="7">Phenol 2-monooxygenase</fullName>
    </submittedName>
</protein>
<comment type="similarity">
    <text evidence="1">Belongs to the PheA/TfdB FAD monooxygenase family.</text>
</comment>
<dbReference type="InterPro" id="IPR038220">
    <property type="entry name" value="PHOX_C_sf"/>
</dbReference>
<feature type="domain" description="FAD-binding" evidence="5">
    <location>
        <begin position="39"/>
        <end position="278"/>
    </location>
</feature>
<sequence>MVLLSRGPRLEGRPQPRPVVETIFLRDLLRHRKVVERSTSVKEFTITENSEVSHPVSATLVNLKNGETEVVRAKFLIGADGGSSTIRKQIDIGFTGVSTGIYWGIMDAVYETTYPHAGVFGCVVSSKHGGCVIIPRENGMIRLYTQIDPNRVVGKDRLEEGGAMDIGSITPEEVLAQANRIFAPFTIKFASPLHWFSIWKISERVADRFSYKNRVHLVGDACHVHSVMGAFGLNASILDSANVAWKMAACIKGLADPEKLMPTYEMERRRHAAKIIETSGTYLRFVCSSDIPVVKLDGVGMEDREDSQERADANAKAVANLAGIPDPDKKFLREFYVKNTGFLLGVDCPYAHNLLNPPQSTDSSQNSLALSRGPGVSATEVRWGVRAPNPRITFGQARTGYLYDAYGSAGQFTLVVFASNLQGPVVKGLKALEAHFSSPSSFFSKFTGTGLFKLVLVTNLLPLDLEEHFSGENSKSLKWLRENAFIVWDDGLPGNDAHSVYGVDHTRGAVVVVRPDLWTGISVGPEDSKMLDEYFGRFLTAPRK</sequence>
<evidence type="ECO:0000313" key="7">
    <source>
        <dbReference type="EMBL" id="OBZ65833.1"/>
    </source>
</evidence>
<dbReference type="GO" id="GO:0071949">
    <property type="term" value="F:FAD binding"/>
    <property type="evidence" value="ECO:0007669"/>
    <property type="project" value="InterPro"/>
</dbReference>
<evidence type="ECO:0000313" key="8">
    <source>
        <dbReference type="Proteomes" id="UP000092993"/>
    </source>
</evidence>
<dbReference type="SUPFAM" id="SSF52833">
    <property type="entry name" value="Thioredoxin-like"/>
    <property type="match status" value="1"/>
</dbReference>
<dbReference type="Gene3D" id="3.40.30.20">
    <property type="match status" value="1"/>
</dbReference>
<dbReference type="SUPFAM" id="SSF51905">
    <property type="entry name" value="FAD/NAD(P)-binding domain"/>
    <property type="match status" value="1"/>
</dbReference>
<dbReference type="Gene3D" id="3.50.50.60">
    <property type="entry name" value="FAD/NAD(P)-binding domain"/>
    <property type="match status" value="1"/>
</dbReference>
<keyword evidence="3" id="KW-0274">FAD</keyword>
<organism evidence="7 8">
    <name type="scientific">Grifola frondosa</name>
    <name type="common">Maitake</name>
    <name type="synonym">Polyporus frondosus</name>
    <dbReference type="NCBI Taxonomy" id="5627"/>
    <lineage>
        <taxon>Eukaryota</taxon>
        <taxon>Fungi</taxon>
        <taxon>Dikarya</taxon>
        <taxon>Basidiomycota</taxon>
        <taxon>Agaricomycotina</taxon>
        <taxon>Agaricomycetes</taxon>
        <taxon>Polyporales</taxon>
        <taxon>Grifolaceae</taxon>
        <taxon>Grifola</taxon>
    </lineage>
</organism>
<keyword evidence="8" id="KW-1185">Reference proteome</keyword>
<dbReference type="Pfam" id="PF01494">
    <property type="entry name" value="FAD_binding_3"/>
    <property type="match status" value="1"/>
</dbReference>
<dbReference type="InterPro" id="IPR036188">
    <property type="entry name" value="FAD/NAD-bd_sf"/>
</dbReference>
<dbReference type="GO" id="GO:0016709">
    <property type="term" value="F:oxidoreductase activity, acting on paired donors, with incorporation or reduction of molecular oxygen, NAD(P)H as one donor, and incorporation of one atom of oxygen"/>
    <property type="evidence" value="ECO:0007669"/>
    <property type="project" value="UniProtKB-ARBA"/>
</dbReference>
<keyword evidence="7" id="KW-0503">Monooxygenase</keyword>
<proteinExistence type="inferred from homology"/>
<reference evidence="7 8" key="1">
    <citation type="submission" date="2016-03" db="EMBL/GenBank/DDBJ databases">
        <title>Whole genome sequencing of Grifola frondosa 9006-11.</title>
        <authorList>
            <person name="Min B."/>
            <person name="Park H."/>
            <person name="Kim J.-G."/>
            <person name="Cho H."/>
            <person name="Oh Y.-L."/>
            <person name="Kong W.-S."/>
            <person name="Choi I.-G."/>
        </authorList>
    </citation>
    <scope>NUCLEOTIDE SEQUENCE [LARGE SCALE GENOMIC DNA]</scope>
    <source>
        <strain evidence="7 8">9006-11</strain>
    </source>
</reference>
<dbReference type="AlphaFoldDB" id="A0A1C7LM66"/>
<accession>A0A1C7LM66</accession>
<dbReference type="InterPro" id="IPR050641">
    <property type="entry name" value="RIFMO-like"/>
</dbReference>
<dbReference type="EMBL" id="LUGG01000038">
    <property type="protein sequence ID" value="OBZ65833.1"/>
    <property type="molecule type" value="Genomic_DNA"/>
</dbReference>
<evidence type="ECO:0000256" key="2">
    <source>
        <dbReference type="ARBA" id="ARBA00022630"/>
    </source>
</evidence>
<dbReference type="STRING" id="5627.A0A1C7LM66"/>
<feature type="domain" description="Phenol hydroxylase-like C-terminal dimerisation" evidence="6">
    <location>
        <begin position="350"/>
        <end position="541"/>
    </location>
</feature>
<dbReference type="InterPro" id="IPR002938">
    <property type="entry name" value="FAD-bd"/>
</dbReference>
<dbReference type="PANTHER" id="PTHR43004:SF20">
    <property type="entry name" value="2-MONOOXYGENASE, PUTATIVE (AFU_ORTHOLOGUE AFUA_1G13660)-RELATED"/>
    <property type="match status" value="1"/>
</dbReference>
<dbReference type="Proteomes" id="UP000092993">
    <property type="component" value="Unassembled WGS sequence"/>
</dbReference>
<evidence type="ECO:0000256" key="3">
    <source>
        <dbReference type="ARBA" id="ARBA00022827"/>
    </source>
</evidence>
<evidence type="ECO:0000259" key="5">
    <source>
        <dbReference type="Pfam" id="PF01494"/>
    </source>
</evidence>
<dbReference type="InterPro" id="IPR036249">
    <property type="entry name" value="Thioredoxin-like_sf"/>
</dbReference>
<dbReference type="Gene3D" id="3.30.9.10">
    <property type="entry name" value="D-Amino Acid Oxidase, subunit A, domain 2"/>
    <property type="match status" value="1"/>
</dbReference>
<dbReference type="InterPro" id="IPR012941">
    <property type="entry name" value="Phe_hydrox_C_dim_dom"/>
</dbReference>
<dbReference type="Pfam" id="PF07976">
    <property type="entry name" value="Phe_hydrox_dim"/>
    <property type="match status" value="1"/>
</dbReference>